<name>A0A846HMZ9_9CYAN</name>
<accession>A0A846HMZ9</accession>
<protein>
    <recommendedName>
        <fullName evidence="1">Cupin type-2 domain-containing protein</fullName>
    </recommendedName>
</protein>
<dbReference type="RefSeq" id="WP_052324726.1">
    <property type="nucleotide sequence ID" value="NZ_JTCM02000177.1"/>
</dbReference>
<dbReference type="Pfam" id="PF07883">
    <property type="entry name" value="Cupin_2"/>
    <property type="match status" value="1"/>
</dbReference>
<reference evidence="2 3" key="1">
    <citation type="journal article" date="2015" name="Genome Announc.">
        <title>Draft Genome Sequence of Cyanobacterium Hassallia byssoidea Strain VB512170, Isolated from Monuments in India.</title>
        <authorList>
            <person name="Singh D."/>
            <person name="Chandrababunaidu M.M."/>
            <person name="Panda A."/>
            <person name="Sen D."/>
            <person name="Bhattacharyya S."/>
            <person name="Adhikary S.P."/>
            <person name="Tripathy S."/>
        </authorList>
    </citation>
    <scope>NUCLEOTIDE SEQUENCE [LARGE SCALE GENOMIC DNA]</scope>
    <source>
        <strain evidence="2 3">VB512170</strain>
    </source>
</reference>
<dbReference type="AlphaFoldDB" id="A0A846HMZ9"/>
<gene>
    <name evidence="2" type="ORF">PI95_033790</name>
</gene>
<organism evidence="2 3">
    <name type="scientific">Hassallia byssoidea VB512170</name>
    <dbReference type="NCBI Taxonomy" id="1304833"/>
    <lineage>
        <taxon>Bacteria</taxon>
        <taxon>Bacillati</taxon>
        <taxon>Cyanobacteriota</taxon>
        <taxon>Cyanophyceae</taxon>
        <taxon>Nostocales</taxon>
        <taxon>Tolypothrichaceae</taxon>
        <taxon>Hassallia</taxon>
    </lineage>
</organism>
<evidence type="ECO:0000313" key="2">
    <source>
        <dbReference type="EMBL" id="NEU77320.1"/>
    </source>
</evidence>
<dbReference type="Proteomes" id="UP000031549">
    <property type="component" value="Unassembled WGS sequence"/>
</dbReference>
<proteinExistence type="predicted"/>
<dbReference type="InterPro" id="IPR014710">
    <property type="entry name" value="RmlC-like_jellyroll"/>
</dbReference>
<dbReference type="InterPro" id="IPR011051">
    <property type="entry name" value="RmlC_Cupin_sf"/>
</dbReference>
<dbReference type="EMBL" id="JTCM02000177">
    <property type="protein sequence ID" value="NEU77320.1"/>
    <property type="molecule type" value="Genomic_DNA"/>
</dbReference>
<feature type="domain" description="Cupin type-2" evidence="1">
    <location>
        <begin position="61"/>
        <end position="128"/>
    </location>
</feature>
<dbReference type="SUPFAM" id="SSF51182">
    <property type="entry name" value="RmlC-like cupins"/>
    <property type="match status" value="1"/>
</dbReference>
<evidence type="ECO:0000259" key="1">
    <source>
        <dbReference type="Pfam" id="PF07883"/>
    </source>
</evidence>
<evidence type="ECO:0000313" key="3">
    <source>
        <dbReference type="Proteomes" id="UP000031549"/>
    </source>
</evidence>
<keyword evidence="3" id="KW-1185">Reference proteome</keyword>
<sequence length="145" mass="15575">MKIKQLLPVVLLVVVLIVGYWGISFAQAPAKQFTPEPTVVLNEKASDLPKAAVLESEMLTATLAPGEVSIWHTHASPVFAYTISGEYIVDFKSGQPSITIPAGKAIKEPINAVVRARNPSSTVPAQLVLFQIRKPGTAFLDPVSK</sequence>
<comment type="caution">
    <text evidence="2">The sequence shown here is derived from an EMBL/GenBank/DDBJ whole genome shotgun (WGS) entry which is preliminary data.</text>
</comment>
<dbReference type="Gene3D" id="2.60.120.10">
    <property type="entry name" value="Jelly Rolls"/>
    <property type="match status" value="1"/>
</dbReference>
<dbReference type="InterPro" id="IPR013096">
    <property type="entry name" value="Cupin_2"/>
</dbReference>